<keyword evidence="10" id="KW-1185">Reference proteome</keyword>
<evidence type="ECO:0000313" key="9">
    <source>
        <dbReference type="EMBL" id="GHG82489.1"/>
    </source>
</evidence>
<dbReference type="PANTHER" id="PTHR30183:SF9">
    <property type="entry name" value="THIAMINE TRANSPORT SYSTEM PERMEASE PROTEIN THIP"/>
    <property type="match status" value="1"/>
</dbReference>
<keyword evidence="6 7" id="KW-0472">Membrane</keyword>
<dbReference type="EMBL" id="BNAP01000002">
    <property type="protein sequence ID" value="GHG82489.1"/>
    <property type="molecule type" value="Genomic_DNA"/>
</dbReference>
<evidence type="ECO:0000256" key="7">
    <source>
        <dbReference type="SAM" id="Phobius"/>
    </source>
</evidence>
<feature type="transmembrane region" description="Helical" evidence="7">
    <location>
        <begin position="83"/>
        <end position="108"/>
    </location>
</feature>
<dbReference type="InterPro" id="IPR000515">
    <property type="entry name" value="MetI-like"/>
</dbReference>
<evidence type="ECO:0000256" key="4">
    <source>
        <dbReference type="ARBA" id="ARBA00022692"/>
    </source>
</evidence>
<comment type="subcellular location">
    <subcellularLocation>
        <location evidence="1">Cell membrane</location>
        <topology evidence="1">Multi-pass membrane protein</topology>
    </subcellularLocation>
</comment>
<reference evidence="9" key="2">
    <citation type="submission" date="2020-09" db="EMBL/GenBank/DDBJ databases">
        <authorList>
            <person name="Sun Q."/>
            <person name="Zhou Y."/>
        </authorList>
    </citation>
    <scope>NUCLEOTIDE SEQUENCE</scope>
    <source>
        <strain evidence="9">CGMCC 1.7081</strain>
    </source>
</reference>
<feature type="domain" description="ABC transmembrane type-1" evidence="8">
    <location>
        <begin position="321"/>
        <end position="509"/>
    </location>
</feature>
<dbReference type="Gene3D" id="1.10.3720.10">
    <property type="entry name" value="MetI-like"/>
    <property type="match status" value="2"/>
</dbReference>
<feature type="transmembrane region" description="Helical" evidence="7">
    <location>
        <begin position="360"/>
        <end position="381"/>
    </location>
</feature>
<keyword evidence="5 7" id="KW-1133">Transmembrane helix</keyword>
<dbReference type="GO" id="GO:0005886">
    <property type="term" value="C:plasma membrane"/>
    <property type="evidence" value="ECO:0007669"/>
    <property type="project" value="UniProtKB-SubCell"/>
</dbReference>
<accession>A0A8J3H5H7</accession>
<evidence type="ECO:0000259" key="8">
    <source>
        <dbReference type="PROSITE" id="PS50928"/>
    </source>
</evidence>
<dbReference type="GO" id="GO:0055085">
    <property type="term" value="P:transmembrane transport"/>
    <property type="evidence" value="ECO:0007669"/>
    <property type="project" value="InterPro"/>
</dbReference>
<dbReference type="PROSITE" id="PS50928">
    <property type="entry name" value="ABC_TM1"/>
    <property type="match status" value="2"/>
</dbReference>
<reference evidence="9" key="1">
    <citation type="journal article" date="2014" name="Int. J. Syst. Evol. Microbiol.">
        <title>Complete genome sequence of Corynebacterium casei LMG S-19264T (=DSM 44701T), isolated from a smear-ripened cheese.</title>
        <authorList>
            <consortium name="US DOE Joint Genome Institute (JGI-PGF)"/>
            <person name="Walter F."/>
            <person name="Albersmeier A."/>
            <person name="Kalinowski J."/>
            <person name="Ruckert C."/>
        </authorList>
    </citation>
    <scope>NUCLEOTIDE SEQUENCE</scope>
    <source>
        <strain evidence="9">CGMCC 1.7081</strain>
    </source>
</reference>
<protein>
    <submittedName>
        <fullName evidence="9">Thiamine/thiamine pyrophosphate ABC transporter permease ThiP</fullName>
    </submittedName>
</protein>
<evidence type="ECO:0000256" key="6">
    <source>
        <dbReference type="ARBA" id="ARBA00023136"/>
    </source>
</evidence>
<dbReference type="InterPro" id="IPR035906">
    <property type="entry name" value="MetI-like_sf"/>
</dbReference>
<feature type="transmembrane region" description="Helical" evidence="7">
    <location>
        <begin position="488"/>
        <end position="509"/>
    </location>
</feature>
<feature type="transmembrane region" description="Helical" evidence="7">
    <location>
        <begin position="12"/>
        <end position="33"/>
    </location>
</feature>
<proteinExistence type="predicted"/>
<evidence type="ECO:0000256" key="1">
    <source>
        <dbReference type="ARBA" id="ARBA00004651"/>
    </source>
</evidence>
<comment type="caution">
    <text evidence="9">The sequence shown here is derived from an EMBL/GenBank/DDBJ whole genome shotgun (WGS) entry which is preliminary data.</text>
</comment>
<evidence type="ECO:0000256" key="3">
    <source>
        <dbReference type="ARBA" id="ARBA00022475"/>
    </source>
</evidence>
<keyword evidence="2" id="KW-0813">Transport</keyword>
<keyword evidence="4 7" id="KW-0812">Transmembrane</keyword>
<dbReference type="Proteomes" id="UP000611500">
    <property type="component" value="Unassembled WGS sequence"/>
</dbReference>
<dbReference type="AlphaFoldDB" id="A0A8J3H5H7"/>
<feature type="domain" description="ABC transmembrane type-1" evidence="8">
    <location>
        <begin position="49"/>
        <end position="253"/>
    </location>
</feature>
<name>A0A8J3H5H7_9RHOB</name>
<dbReference type="SUPFAM" id="SSF161098">
    <property type="entry name" value="MetI-like"/>
    <property type="match status" value="2"/>
</dbReference>
<feature type="transmembrane region" description="Helical" evidence="7">
    <location>
        <begin position="232"/>
        <end position="254"/>
    </location>
</feature>
<gene>
    <name evidence="9" type="primary">thiP</name>
    <name evidence="9" type="ORF">GCM10010961_07050</name>
</gene>
<feature type="transmembrane region" description="Helical" evidence="7">
    <location>
        <begin position="128"/>
        <end position="151"/>
    </location>
</feature>
<feature type="transmembrane region" description="Helical" evidence="7">
    <location>
        <begin position="191"/>
        <end position="212"/>
    </location>
</feature>
<evidence type="ECO:0000256" key="2">
    <source>
        <dbReference type="ARBA" id="ARBA00022448"/>
    </source>
</evidence>
<dbReference type="CDD" id="cd06261">
    <property type="entry name" value="TM_PBP2"/>
    <property type="match status" value="1"/>
</dbReference>
<sequence length="519" mass="54375">MARRAQPLSAAPGIIATVCVAVLILGALAAVFWRAETGSGLGPADWQAVRFTVVQAGLSAGVSVLLALPVARALARRRFPGRAALIALMGAPFILPVIVAVLGLLAVFGRSGWISLGLGLVGLPPLRIYGLHGVVLAHVFFNLPLATRLILQGWQEIPAERFRLAAQLGAGPAAIWRLLEWPMLRRTAPGALAVIFAICLTSFAVALTLGGGPRATTVELAIYQAFRFDFDLTRAALLSVLQIALTGAAAALALRAAMGEGFGVGLDRAIRRWDAQGWTLKLRDWLAIGLAALFLLLPLAAIAAEGAAGLFALPASVWWAALNSLLIAAGSTAILLLIALPMAVAVALMRHPGWVEGAGLLGMAVSPLVIGTGAFIVIYPLADPAALALPVTALVNALMALPFGLRILVPRARAVIGDFGRLALSLNMGRRAFVRLVLWPRMRPQIGFAAGLAAALSMGDLGVIALFADQEVATLPLQIYRLMGAYRMEAAAGAALLLLALSVLVFWLFDRGGRRHAEA</sequence>
<feature type="transmembrane region" description="Helical" evidence="7">
    <location>
        <begin position="285"/>
        <end position="313"/>
    </location>
</feature>
<dbReference type="RefSeq" id="WP_028093471.1">
    <property type="nucleotide sequence ID" value="NZ_BNAP01000002.1"/>
</dbReference>
<feature type="transmembrane region" description="Helical" evidence="7">
    <location>
        <begin position="387"/>
        <end position="409"/>
    </location>
</feature>
<dbReference type="PANTHER" id="PTHR30183">
    <property type="entry name" value="MOLYBDENUM TRANSPORT SYSTEM PERMEASE PROTEIN MODB"/>
    <property type="match status" value="1"/>
</dbReference>
<feature type="transmembrane region" description="Helical" evidence="7">
    <location>
        <begin position="325"/>
        <end position="348"/>
    </location>
</feature>
<evidence type="ECO:0000313" key="10">
    <source>
        <dbReference type="Proteomes" id="UP000611500"/>
    </source>
</evidence>
<organism evidence="9 10">
    <name type="scientific">Pseudodonghicola xiamenensis</name>
    <dbReference type="NCBI Taxonomy" id="337702"/>
    <lineage>
        <taxon>Bacteria</taxon>
        <taxon>Pseudomonadati</taxon>
        <taxon>Pseudomonadota</taxon>
        <taxon>Alphaproteobacteria</taxon>
        <taxon>Rhodobacterales</taxon>
        <taxon>Paracoccaceae</taxon>
        <taxon>Pseudodonghicola</taxon>
    </lineage>
</organism>
<evidence type="ECO:0000256" key="5">
    <source>
        <dbReference type="ARBA" id="ARBA00022989"/>
    </source>
</evidence>
<feature type="transmembrane region" description="Helical" evidence="7">
    <location>
        <begin position="53"/>
        <end position="71"/>
    </location>
</feature>
<feature type="transmembrane region" description="Helical" evidence="7">
    <location>
        <begin position="446"/>
        <end position="468"/>
    </location>
</feature>
<keyword evidence="3" id="KW-1003">Cell membrane</keyword>